<dbReference type="EC" id="1.6.5.9" evidence="3"/>
<keyword evidence="16" id="KW-1185">Reference proteome</keyword>
<keyword evidence="6" id="KW-0274">FAD</keyword>
<evidence type="ECO:0000256" key="8">
    <source>
        <dbReference type="ARBA" id="ARBA00022946"/>
    </source>
</evidence>
<dbReference type="FunFam" id="3.50.50.100:FF:000002">
    <property type="entry name" value="External alternative NAD(P)H-ubiquinone oxidoreductase B1, mitochondrial"/>
    <property type="match status" value="1"/>
</dbReference>
<dbReference type="SUPFAM" id="SSF51905">
    <property type="entry name" value="FAD/NAD(P)-binding domain"/>
    <property type="match status" value="2"/>
</dbReference>
<accession>A0A176W1H6</accession>
<dbReference type="PROSITE" id="PS50222">
    <property type="entry name" value="EF_HAND_2"/>
    <property type="match status" value="1"/>
</dbReference>
<dbReference type="SUPFAM" id="SSF47473">
    <property type="entry name" value="EF-hand"/>
    <property type="match status" value="1"/>
</dbReference>
<keyword evidence="13" id="KW-0472">Membrane</keyword>
<keyword evidence="9" id="KW-0560">Oxidoreductase</keyword>
<proteinExistence type="inferred from homology"/>
<evidence type="ECO:0000259" key="14">
    <source>
        <dbReference type="PROSITE" id="PS50222"/>
    </source>
</evidence>
<sequence length="667" mass="74885">MRFGRTAATFLRRAWDQASHTSNPSPHLTSRHHESALAVGGRWARRSYSSRASGEEIGRQQKAVMRSSYFRRRGDSYRSILIAVAATGCLGGLYVVVSDSRVDRRDSEGLPPKKKVVLLGTGWAGMSFLKDINTDLYDVQVISPRNYFVFTPLIPSVTNGTVEARSIAEPIRRMCKNKKKEVRLFEAKCLEIDHNNKRLLCRDISDVTVKGKEEFIVDYDFLVVAVGALSNTFGVPGVEKYCHFLKELEDATRIRDTVVDCFETACLPHLTDDDRRKMLSFVIVGGGPTGVEFAAELHDLVHQDMAKLYPSVQEHVSVTVIEAVDHILNTFDARIQEYAESKFRRDGMFLKTNCQVKKVNEGEIVYFDKKANQEVALPFGLAVWSTGLGTRPLVKDFMVQVGQGDRKVLATDEWLRVKGCDATYAMGDCATVEQRKIMEDINLLFKLADADKSGKVTVDEFEELMELVRERYPQIDSFMKKKQLRDLKTLIKRAEATDQTDAVEVDLDRFKMAVEQIDAQMTRFPATAQVAAQQGSYLANCFNHLPFDSEAAQGPVRVRGEGHHRFKPFMYKHLGQFAPLGGEQAAAELPGDWISIGRSTQWLCGGFYPPFYPPNGGLNPPFGPAPLTSQQVVNCQRRMMASKTGAVNGASVHHESLYWKDQQAPFR</sequence>
<keyword evidence="13" id="KW-1133">Transmembrane helix</keyword>
<evidence type="ECO:0000256" key="13">
    <source>
        <dbReference type="SAM" id="Phobius"/>
    </source>
</evidence>
<keyword evidence="7" id="KW-0106">Calcium</keyword>
<evidence type="ECO:0000256" key="6">
    <source>
        <dbReference type="ARBA" id="ARBA00022827"/>
    </source>
</evidence>
<dbReference type="EMBL" id="LVLJ01002188">
    <property type="protein sequence ID" value="OAE26411.1"/>
    <property type="molecule type" value="Genomic_DNA"/>
</dbReference>
<evidence type="ECO:0000313" key="16">
    <source>
        <dbReference type="Proteomes" id="UP000077202"/>
    </source>
</evidence>
<dbReference type="SMART" id="SM00054">
    <property type="entry name" value="EFh"/>
    <property type="match status" value="1"/>
</dbReference>
<keyword evidence="13" id="KW-0812">Transmembrane</keyword>
<dbReference type="InterPro" id="IPR045024">
    <property type="entry name" value="NDH-2"/>
</dbReference>
<keyword evidence="5" id="KW-0496">Mitochondrion</keyword>
<evidence type="ECO:0000256" key="7">
    <source>
        <dbReference type="ARBA" id="ARBA00022837"/>
    </source>
</evidence>
<dbReference type="Gene3D" id="3.50.50.100">
    <property type="match status" value="2"/>
</dbReference>
<evidence type="ECO:0000256" key="1">
    <source>
        <dbReference type="ARBA" id="ARBA00004137"/>
    </source>
</evidence>
<dbReference type="Pfam" id="PF07992">
    <property type="entry name" value="Pyr_redox_2"/>
    <property type="match status" value="1"/>
</dbReference>
<keyword evidence="8" id="KW-0809">Transit peptide</keyword>
<evidence type="ECO:0000256" key="11">
    <source>
        <dbReference type="ARBA" id="ARBA00047599"/>
    </source>
</evidence>
<feature type="transmembrane region" description="Helical" evidence="13">
    <location>
        <begin position="76"/>
        <end position="97"/>
    </location>
</feature>
<reference evidence="15" key="1">
    <citation type="submission" date="2016-03" db="EMBL/GenBank/DDBJ databases">
        <title>Mechanisms controlling the formation of the plant cell surface in tip-growing cells are functionally conserved among land plants.</title>
        <authorList>
            <person name="Honkanen S."/>
            <person name="Jones V.A."/>
            <person name="Morieri G."/>
            <person name="Champion C."/>
            <person name="Hetherington A.J."/>
            <person name="Kelly S."/>
            <person name="Saint-Marcoux D."/>
            <person name="Proust H."/>
            <person name="Prescott H."/>
            <person name="Dolan L."/>
        </authorList>
    </citation>
    <scope>NUCLEOTIDE SEQUENCE [LARGE SCALE GENOMIC DNA]</scope>
    <source>
        <tissue evidence="15">Whole gametophyte</tissue>
    </source>
</reference>
<keyword evidence="5" id="KW-0999">Mitochondrion inner membrane</keyword>
<comment type="similarity">
    <text evidence="2">Belongs to the NADH dehydrogenase family.</text>
</comment>
<keyword evidence="10" id="KW-0520">NAD</keyword>
<evidence type="ECO:0000256" key="2">
    <source>
        <dbReference type="ARBA" id="ARBA00005272"/>
    </source>
</evidence>
<dbReference type="GO" id="GO:0050136">
    <property type="term" value="F:NADH dehydrogenase (quinone) (non-electrogenic) activity"/>
    <property type="evidence" value="ECO:0007669"/>
    <property type="project" value="UniProtKB-EC"/>
</dbReference>
<feature type="domain" description="EF-hand" evidence="14">
    <location>
        <begin position="436"/>
        <end position="471"/>
    </location>
</feature>
<dbReference type="AlphaFoldDB" id="A0A176W1H6"/>
<evidence type="ECO:0000256" key="10">
    <source>
        <dbReference type="ARBA" id="ARBA00023027"/>
    </source>
</evidence>
<evidence type="ECO:0000256" key="5">
    <source>
        <dbReference type="ARBA" id="ARBA00022792"/>
    </source>
</evidence>
<dbReference type="PANTHER" id="PTHR43706:SF47">
    <property type="entry name" value="EXTERNAL NADH-UBIQUINONE OXIDOREDUCTASE 1, MITOCHONDRIAL-RELATED"/>
    <property type="match status" value="1"/>
</dbReference>
<dbReference type="Proteomes" id="UP000077202">
    <property type="component" value="Unassembled WGS sequence"/>
</dbReference>
<comment type="caution">
    <text evidence="15">The sequence shown here is derived from an EMBL/GenBank/DDBJ whole genome shotgun (WGS) entry which is preliminary data.</text>
</comment>
<evidence type="ECO:0000256" key="9">
    <source>
        <dbReference type="ARBA" id="ARBA00023002"/>
    </source>
</evidence>
<gene>
    <name evidence="15" type="ORF">AXG93_131s1210</name>
</gene>
<protein>
    <recommendedName>
        <fullName evidence="3">NADH:ubiquinone reductase (non-electrogenic)</fullName>
        <ecNumber evidence="3">1.6.5.9</ecNumber>
    </recommendedName>
</protein>
<name>A0A176W1H6_MARPO</name>
<organism evidence="15 16">
    <name type="scientific">Marchantia polymorpha subsp. ruderalis</name>
    <dbReference type="NCBI Taxonomy" id="1480154"/>
    <lineage>
        <taxon>Eukaryota</taxon>
        <taxon>Viridiplantae</taxon>
        <taxon>Streptophyta</taxon>
        <taxon>Embryophyta</taxon>
        <taxon>Marchantiophyta</taxon>
        <taxon>Marchantiopsida</taxon>
        <taxon>Marchantiidae</taxon>
        <taxon>Marchantiales</taxon>
        <taxon>Marchantiaceae</taxon>
        <taxon>Marchantia</taxon>
    </lineage>
</organism>
<comment type="subcellular location">
    <subcellularLocation>
        <location evidence="1">Mitochondrion inner membrane</location>
        <topology evidence="1">Peripheral membrane protein</topology>
        <orientation evidence="1">Intermembrane side</orientation>
    </subcellularLocation>
</comment>
<dbReference type="InterPro" id="IPR036188">
    <property type="entry name" value="FAD/NAD-bd_sf"/>
</dbReference>
<dbReference type="GO" id="GO:0005509">
    <property type="term" value="F:calcium ion binding"/>
    <property type="evidence" value="ECO:0007669"/>
    <property type="project" value="InterPro"/>
</dbReference>
<evidence type="ECO:0000256" key="3">
    <source>
        <dbReference type="ARBA" id="ARBA00012637"/>
    </source>
</evidence>
<evidence type="ECO:0000256" key="12">
    <source>
        <dbReference type="ARBA" id="ARBA00049010"/>
    </source>
</evidence>
<dbReference type="GO" id="GO:0005743">
    <property type="term" value="C:mitochondrial inner membrane"/>
    <property type="evidence" value="ECO:0007669"/>
    <property type="project" value="UniProtKB-SubCell"/>
</dbReference>
<comment type="catalytic activity">
    <reaction evidence="11">
        <text>a quinone + NADH + H(+) = a quinol + NAD(+)</text>
        <dbReference type="Rhea" id="RHEA:46160"/>
        <dbReference type="ChEBI" id="CHEBI:15378"/>
        <dbReference type="ChEBI" id="CHEBI:24646"/>
        <dbReference type="ChEBI" id="CHEBI:57540"/>
        <dbReference type="ChEBI" id="CHEBI:57945"/>
        <dbReference type="ChEBI" id="CHEBI:132124"/>
        <dbReference type="EC" id="1.6.5.9"/>
    </reaction>
</comment>
<dbReference type="InterPro" id="IPR002048">
    <property type="entry name" value="EF_hand_dom"/>
</dbReference>
<evidence type="ECO:0000256" key="4">
    <source>
        <dbReference type="ARBA" id="ARBA00022630"/>
    </source>
</evidence>
<dbReference type="PROSITE" id="PS00018">
    <property type="entry name" value="EF_HAND_1"/>
    <property type="match status" value="1"/>
</dbReference>
<keyword evidence="4" id="KW-0285">Flavoprotein</keyword>
<evidence type="ECO:0000313" key="15">
    <source>
        <dbReference type="EMBL" id="OAE26411.1"/>
    </source>
</evidence>
<dbReference type="InterPro" id="IPR023753">
    <property type="entry name" value="FAD/NAD-binding_dom"/>
</dbReference>
<dbReference type="InterPro" id="IPR018247">
    <property type="entry name" value="EF_Hand_1_Ca_BS"/>
</dbReference>
<comment type="catalytic activity">
    <reaction evidence="12">
        <text>a ubiquinone + NADH + H(+) = a ubiquinol + NAD(+)</text>
        <dbReference type="Rhea" id="RHEA:23152"/>
        <dbReference type="Rhea" id="RHEA-COMP:9565"/>
        <dbReference type="Rhea" id="RHEA-COMP:9566"/>
        <dbReference type="ChEBI" id="CHEBI:15378"/>
        <dbReference type="ChEBI" id="CHEBI:16389"/>
        <dbReference type="ChEBI" id="CHEBI:17976"/>
        <dbReference type="ChEBI" id="CHEBI:57540"/>
        <dbReference type="ChEBI" id="CHEBI:57945"/>
    </reaction>
</comment>
<dbReference type="PANTHER" id="PTHR43706">
    <property type="entry name" value="NADH DEHYDROGENASE"/>
    <property type="match status" value="1"/>
</dbReference>
<dbReference type="InterPro" id="IPR011992">
    <property type="entry name" value="EF-hand-dom_pair"/>
</dbReference>